<reference evidence="2 3" key="1">
    <citation type="journal article" date="2012" name="PLoS ONE">
        <title>The purine-utilizing bacterium Clostridium acidurici 9a: a genome-guided metabolic reconsideration.</title>
        <authorList>
            <person name="Hartwich K."/>
            <person name="Poehlein A."/>
            <person name="Daniel R."/>
        </authorList>
    </citation>
    <scope>NUCLEOTIDE SEQUENCE [LARGE SCALE GENOMIC DNA]</scope>
    <source>
        <strain evidence="3">ATCC 7906 / DSM 604 / BCRC 14475 / CIP 104303 / KCTC 5404 / NCIMB 10678 / 9a</strain>
    </source>
</reference>
<proteinExistence type="predicted"/>
<dbReference type="AlphaFoldDB" id="K0AZ16"/>
<evidence type="ECO:0000256" key="1">
    <source>
        <dbReference type="SAM" id="Phobius"/>
    </source>
</evidence>
<name>K0AZ16_GOTA9</name>
<dbReference type="eggNOG" id="ENOG502ZCW9">
    <property type="taxonomic scope" value="Bacteria"/>
</dbReference>
<evidence type="ECO:0000313" key="2">
    <source>
        <dbReference type="EMBL" id="AFS78504.1"/>
    </source>
</evidence>
<protein>
    <submittedName>
        <fullName evidence="2">Uncharacterized protein</fullName>
    </submittedName>
</protein>
<organism evidence="2 3">
    <name type="scientific">Gottschalkia acidurici (strain ATCC 7906 / DSM 604 / BCRC 14475 / CIP 104303 / KCTC 5404 / NCIMB 10678 / 9a)</name>
    <name type="common">Clostridium acidurici</name>
    <dbReference type="NCBI Taxonomy" id="1128398"/>
    <lineage>
        <taxon>Bacteria</taxon>
        <taxon>Bacillati</taxon>
        <taxon>Bacillota</taxon>
        <taxon>Tissierellia</taxon>
        <taxon>Tissierellales</taxon>
        <taxon>Gottschalkiaceae</taxon>
        <taxon>Gottschalkia</taxon>
    </lineage>
</organism>
<dbReference type="HOGENOM" id="CLU_1657743_0_0_9"/>
<keyword evidence="1" id="KW-0812">Transmembrane</keyword>
<keyword evidence="1" id="KW-1133">Transmembrane helix</keyword>
<dbReference type="KEGG" id="cad:Curi_c14950"/>
<evidence type="ECO:0000313" key="3">
    <source>
        <dbReference type="Proteomes" id="UP000006094"/>
    </source>
</evidence>
<dbReference type="RefSeq" id="WP_014967640.1">
    <property type="nucleotide sequence ID" value="NC_018664.1"/>
</dbReference>
<feature type="transmembrane region" description="Helical" evidence="1">
    <location>
        <begin position="73"/>
        <end position="93"/>
    </location>
</feature>
<dbReference type="Proteomes" id="UP000006094">
    <property type="component" value="Chromosome"/>
</dbReference>
<keyword evidence="1" id="KW-0472">Membrane</keyword>
<gene>
    <name evidence="2" type="ordered locus">Curi_c14950</name>
</gene>
<keyword evidence="3" id="KW-1185">Reference proteome</keyword>
<dbReference type="EMBL" id="CP003326">
    <property type="protein sequence ID" value="AFS78504.1"/>
    <property type="molecule type" value="Genomic_DNA"/>
</dbReference>
<sequence>MSWKKIFVSEIGEQSIFKFISSEIHKERYNSYSEIKEVLNEVYKEKSEGELKEFHDTYKYRKTALESTNTESFSTLCISAIAIVFSIIAFVFSNARSFYPDNGRIIANILIIILIVIGFYGISAFLNIRYKAKKLVYYSIVLDVIESELEQKEEALQAE</sequence>
<feature type="transmembrane region" description="Helical" evidence="1">
    <location>
        <begin position="105"/>
        <end position="128"/>
    </location>
</feature>
<accession>K0AZ16</accession>